<sequence>MRSFSRKRLMAANQNPSGIQRTPHAAGDPAWAEQQHAKGRLTAHERLELLLDAGTCTPLGMGVTQETRQETREGAHNSEGVLTAQGEINGRPVCVFVKDMAVRDAAVNEAHARKICRLQEFALESRMPLIGLFDSAGASLEAGMGAVAGYGAMYRNSAAASGVIPQVGLVLGGCPGAEALLPALFDFVFMANDDSSLFVSGPDVVQAITHQTVDAVQLGGAEIHASRSGIADGRTDHDVAAILQLRRFLAFLPSGNRAGAPTWPCLDDAARLAPVLDTLLPDAAEGSYDVRELITQVADEGDFFELQAAYAANIVTGFARMHGRVVGVVANQAATLAGVIDSDAARKAARFVQFCDAFGIAVVTFVDTPGYLPGVAQEQAGLARHAAKLVFAYAQATVPMVTVIVRRALGAAGIAMGSRALGADVVLAWPQARIGLMDARAALALEGQRGDAAAEQAYAQRVLSPEAVQAGGDVHAVIAPRETRQHVLAALDRLAGKPHKRALRSHGNIPL</sequence>
<dbReference type="Proteomes" id="UP000004277">
    <property type="component" value="Unassembled WGS sequence"/>
</dbReference>
<evidence type="ECO:0000313" key="1">
    <source>
        <dbReference type="EMBL" id="TMS59224.1"/>
    </source>
</evidence>
<comment type="caution">
    <text evidence="1">The sequence shown here is derived from an EMBL/GenBank/DDBJ whole genome shotgun (WGS) entry which is preliminary data.</text>
</comment>
<keyword evidence="2" id="KW-1185">Reference proteome</keyword>
<evidence type="ECO:0000313" key="2">
    <source>
        <dbReference type="Proteomes" id="UP000004277"/>
    </source>
</evidence>
<proteinExistence type="predicted"/>
<dbReference type="EMBL" id="AKCV02000011">
    <property type="protein sequence ID" value="TMS59224.1"/>
    <property type="molecule type" value="Genomic_DNA"/>
</dbReference>
<name>A0ACD3SSI0_9BURK</name>
<organism evidence="1 2">
    <name type="scientific">Imbroritus primus</name>
    <dbReference type="NCBI Taxonomy" id="3058603"/>
    <lineage>
        <taxon>Bacteria</taxon>
        <taxon>Pseudomonadati</taxon>
        <taxon>Pseudomonadota</taxon>
        <taxon>Betaproteobacteria</taxon>
        <taxon>Burkholderiales</taxon>
        <taxon>Burkholderiaceae</taxon>
        <taxon>Imbroritus</taxon>
    </lineage>
</organism>
<gene>
    <name evidence="1" type="ORF">MW7_003325</name>
</gene>
<accession>A0ACD3SSI0</accession>
<protein>
    <submittedName>
        <fullName evidence="1">Methylmalonyl-CoA carboxyltransferase</fullName>
    </submittedName>
</protein>
<reference evidence="1" key="1">
    <citation type="submission" date="2019-05" db="EMBL/GenBank/DDBJ databases">
        <title>Revised genome assembly of Burkholderiaceae (previously Ralstonia) sp. PBA.</title>
        <authorList>
            <person name="Gan H.M."/>
        </authorList>
    </citation>
    <scope>NUCLEOTIDE SEQUENCE</scope>
    <source>
        <strain evidence="1">PBA</strain>
    </source>
</reference>